<comment type="caution">
    <text evidence="1">The sequence shown here is derived from an EMBL/GenBank/DDBJ whole genome shotgun (WGS) entry which is preliminary data.</text>
</comment>
<gene>
    <name evidence="1" type="ORF">GMARGA_LOCUS23420</name>
</gene>
<protein>
    <submittedName>
        <fullName evidence="1">13954_t:CDS:1</fullName>
    </submittedName>
</protein>
<dbReference type="Proteomes" id="UP000789901">
    <property type="component" value="Unassembled WGS sequence"/>
</dbReference>
<keyword evidence="2" id="KW-1185">Reference proteome</keyword>
<evidence type="ECO:0000313" key="1">
    <source>
        <dbReference type="EMBL" id="CAG8802470.1"/>
    </source>
</evidence>
<sequence length="109" mass="12288">MLAGDMSTLESLDKKIIDIHIRLTLDLCDPKISTDLCEHNTGRPLKYDAFWKVAAHFLAEKATDAVVAINEKCYDTVVYFATAISVNDLLQQIKRECTPEIVTPSAQWF</sequence>
<organism evidence="1 2">
    <name type="scientific">Gigaspora margarita</name>
    <dbReference type="NCBI Taxonomy" id="4874"/>
    <lineage>
        <taxon>Eukaryota</taxon>
        <taxon>Fungi</taxon>
        <taxon>Fungi incertae sedis</taxon>
        <taxon>Mucoromycota</taxon>
        <taxon>Glomeromycotina</taxon>
        <taxon>Glomeromycetes</taxon>
        <taxon>Diversisporales</taxon>
        <taxon>Gigasporaceae</taxon>
        <taxon>Gigaspora</taxon>
    </lineage>
</organism>
<reference evidence="1 2" key="1">
    <citation type="submission" date="2021-06" db="EMBL/GenBank/DDBJ databases">
        <authorList>
            <person name="Kallberg Y."/>
            <person name="Tangrot J."/>
            <person name="Rosling A."/>
        </authorList>
    </citation>
    <scope>NUCLEOTIDE SEQUENCE [LARGE SCALE GENOMIC DNA]</scope>
    <source>
        <strain evidence="1 2">120-4 pot B 10/14</strain>
    </source>
</reference>
<accession>A0ABN7VXJ7</accession>
<feature type="non-terminal residue" evidence="1">
    <location>
        <position position="1"/>
    </location>
</feature>
<dbReference type="EMBL" id="CAJVQB010023690">
    <property type="protein sequence ID" value="CAG8802470.1"/>
    <property type="molecule type" value="Genomic_DNA"/>
</dbReference>
<proteinExistence type="predicted"/>
<name>A0ABN7VXJ7_GIGMA</name>
<evidence type="ECO:0000313" key="2">
    <source>
        <dbReference type="Proteomes" id="UP000789901"/>
    </source>
</evidence>